<organism evidence="3 4">
    <name type="scientific">Bilophila wadsworthia (strain 3_1_6)</name>
    <dbReference type="NCBI Taxonomy" id="563192"/>
    <lineage>
        <taxon>Bacteria</taxon>
        <taxon>Pseudomonadati</taxon>
        <taxon>Thermodesulfobacteriota</taxon>
        <taxon>Desulfovibrionia</taxon>
        <taxon>Desulfovibrionales</taxon>
        <taxon>Desulfovibrionaceae</taxon>
        <taxon>Bilophila</taxon>
    </lineage>
</organism>
<dbReference type="SUPFAM" id="SSF52980">
    <property type="entry name" value="Restriction endonuclease-like"/>
    <property type="match status" value="1"/>
</dbReference>
<dbReference type="RefSeq" id="WP_005029486.1">
    <property type="nucleotide sequence ID" value="NZ_KE150238.1"/>
</dbReference>
<dbReference type="Proteomes" id="UP000006034">
    <property type="component" value="Unassembled WGS sequence"/>
</dbReference>
<evidence type="ECO:0000256" key="2">
    <source>
        <dbReference type="HAMAP-Rule" id="MF_00048"/>
    </source>
</evidence>
<sequence length="133" mass="14837">MTLRQEKGRAGEDAAADWLKKAGMRILARNWRSGSYELDLVCRDGDELVFVEVRLRGKGSLASPEASMTPAKCRSVVKAARAYLSASGEWDVPCRFDLVCVRDAGATFELDYYRHVFDISEIMGSGDAAWQPW</sequence>
<evidence type="ECO:0000313" key="3">
    <source>
        <dbReference type="EMBL" id="EFV43058.1"/>
    </source>
</evidence>
<dbReference type="GO" id="GO:0003676">
    <property type="term" value="F:nucleic acid binding"/>
    <property type="evidence" value="ECO:0007669"/>
    <property type="project" value="InterPro"/>
</dbReference>
<comment type="similarity">
    <text evidence="1 2">Belongs to the UPF0102 family.</text>
</comment>
<gene>
    <name evidence="3" type="ORF">HMPREF0179_03075</name>
</gene>
<dbReference type="eggNOG" id="COG0792">
    <property type="taxonomic scope" value="Bacteria"/>
</dbReference>
<dbReference type="GO" id="GO:0004519">
    <property type="term" value="F:endonuclease activity"/>
    <property type="evidence" value="ECO:0007669"/>
    <property type="project" value="UniProtKB-KW"/>
</dbReference>
<evidence type="ECO:0000313" key="4">
    <source>
        <dbReference type="Proteomes" id="UP000006034"/>
    </source>
</evidence>
<keyword evidence="3" id="KW-0378">Hydrolase</keyword>
<dbReference type="CDD" id="cd20736">
    <property type="entry name" value="PoNe_Nuclease"/>
    <property type="match status" value="1"/>
</dbReference>
<dbReference type="OrthoDB" id="9794876at2"/>
<dbReference type="AlphaFoldDB" id="E5YA57"/>
<dbReference type="InterPro" id="IPR011335">
    <property type="entry name" value="Restrct_endonuc-II-like"/>
</dbReference>
<protein>
    <recommendedName>
        <fullName evidence="2">UPF0102 protein HMPREF0179_03075</fullName>
    </recommendedName>
</protein>
<dbReference type="HAMAP" id="MF_00048">
    <property type="entry name" value="UPF0102"/>
    <property type="match status" value="1"/>
</dbReference>
<dbReference type="Pfam" id="PF02021">
    <property type="entry name" value="UPF0102"/>
    <property type="match status" value="1"/>
</dbReference>
<accession>E5YA57</accession>
<evidence type="ECO:0000256" key="1">
    <source>
        <dbReference type="ARBA" id="ARBA00006738"/>
    </source>
</evidence>
<name>E5YA57_BILW3</name>
<reference evidence="3 4" key="1">
    <citation type="submission" date="2010-10" db="EMBL/GenBank/DDBJ databases">
        <authorList>
            <consortium name="The Broad Institute Genome Sequencing Platform"/>
            <person name="Ward D."/>
            <person name="Earl A."/>
            <person name="Feldgarden M."/>
            <person name="Young S.K."/>
            <person name="Gargeya S."/>
            <person name="Zeng Q."/>
            <person name="Alvarado L."/>
            <person name="Berlin A."/>
            <person name="Bochicchio J."/>
            <person name="Chapman S.B."/>
            <person name="Chen Z."/>
            <person name="Freedman E."/>
            <person name="Gellesch M."/>
            <person name="Goldberg J."/>
            <person name="Griggs A."/>
            <person name="Gujja S."/>
            <person name="Heilman E."/>
            <person name="Heiman D."/>
            <person name="Howarth C."/>
            <person name="Mehta T."/>
            <person name="Neiman D."/>
            <person name="Pearson M."/>
            <person name="Roberts A."/>
            <person name="Saif S."/>
            <person name="Shea T."/>
            <person name="Shenoy N."/>
            <person name="Sisk P."/>
            <person name="Stolte C."/>
            <person name="Sykes S."/>
            <person name="White J."/>
            <person name="Yandava C."/>
            <person name="Allen-Vercoe E."/>
            <person name="Sibley C."/>
            <person name="Ambrose C.E."/>
            <person name="Strauss J."/>
            <person name="Daigneault M."/>
            <person name="Haas B."/>
            <person name="Nusbaum C."/>
            <person name="Birren B."/>
        </authorList>
    </citation>
    <scope>NUCLEOTIDE SEQUENCE [LARGE SCALE GENOMIC DNA]</scope>
    <source>
        <strain evidence="3 4">3_1_6</strain>
    </source>
</reference>
<dbReference type="Gene3D" id="3.40.1350.10">
    <property type="match status" value="1"/>
</dbReference>
<dbReference type="NCBIfam" id="NF009150">
    <property type="entry name" value="PRK12497.1-3"/>
    <property type="match status" value="1"/>
</dbReference>
<dbReference type="PANTHER" id="PTHR34039:SF1">
    <property type="entry name" value="UPF0102 PROTEIN YRAN"/>
    <property type="match status" value="1"/>
</dbReference>
<dbReference type="InterPro" id="IPR011856">
    <property type="entry name" value="tRNA_endonuc-like_dom_sf"/>
</dbReference>
<dbReference type="InterPro" id="IPR003509">
    <property type="entry name" value="UPF0102_YraN-like"/>
</dbReference>
<comment type="caution">
    <text evidence="3">The sequence shown here is derived from an EMBL/GenBank/DDBJ whole genome shotgun (WGS) entry which is preliminary data.</text>
</comment>
<dbReference type="GeneID" id="78084531"/>
<proteinExistence type="inferred from homology"/>
<keyword evidence="3" id="KW-0255">Endonuclease</keyword>
<dbReference type="NCBIfam" id="TIGR00252">
    <property type="entry name" value="YraN family protein"/>
    <property type="match status" value="1"/>
</dbReference>
<dbReference type="HOGENOM" id="CLU_115353_2_1_7"/>
<reference evidence="3 4" key="2">
    <citation type="submission" date="2013-04" db="EMBL/GenBank/DDBJ databases">
        <title>The Genome Sequence of Bilophila wadsworthia 3_1_6.</title>
        <authorList>
            <consortium name="The Broad Institute Genomics Platform"/>
            <person name="Earl A."/>
            <person name="Ward D."/>
            <person name="Feldgarden M."/>
            <person name="Gevers D."/>
            <person name="Sibley C."/>
            <person name="Strauss J."/>
            <person name="Allen-Vercoe E."/>
            <person name="Walker B."/>
            <person name="Young S."/>
            <person name="Zeng Q."/>
            <person name="Gargeya S."/>
            <person name="Fitzgerald M."/>
            <person name="Haas B."/>
            <person name="Abouelleil A."/>
            <person name="Allen A.W."/>
            <person name="Alvarado L."/>
            <person name="Arachchi H.M."/>
            <person name="Berlin A.M."/>
            <person name="Chapman S.B."/>
            <person name="Gainer-Dewar J."/>
            <person name="Goldberg J."/>
            <person name="Griggs A."/>
            <person name="Gujja S."/>
            <person name="Hansen M."/>
            <person name="Howarth C."/>
            <person name="Imamovic A."/>
            <person name="Ireland A."/>
            <person name="Larimer J."/>
            <person name="McCowan C."/>
            <person name="Murphy C."/>
            <person name="Pearson M."/>
            <person name="Poon T.W."/>
            <person name="Priest M."/>
            <person name="Roberts A."/>
            <person name="Saif S."/>
            <person name="Shea T."/>
            <person name="Sisk P."/>
            <person name="Sykes S."/>
            <person name="Wortman J."/>
            <person name="Nusbaum C."/>
            <person name="Birren B."/>
        </authorList>
    </citation>
    <scope>NUCLEOTIDE SEQUENCE [LARGE SCALE GENOMIC DNA]</scope>
    <source>
        <strain evidence="3 4">3_1_6</strain>
    </source>
</reference>
<dbReference type="STRING" id="563192.HMPREF0179_03075"/>
<dbReference type="PANTHER" id="PTHR34039">
    <property type="entry name" value="UPF0102 PROTEIN YRAN"/>
    <property type="match status" value="1"/>
</dbReference>
<keyword evidence="3" id="KW-0540">Nuclease</keyword>
<keyword evidence="4" id="KW-1185">Reference proteome</keyword>
<dbReference type="EMBL" id="ADCP02000001">
    <property type="protein sequence ID" value="EFV43058.1"/>
    <property type="molecule type" value="Genomic_DNA"/>
</dbReference>